<dbReference type="PANTHER" id="PTHR48055">
    <property type="entry name" value="LEUCINE-RICH REPEAT RECEPTOR PROTEIN KINASE EMS1"/>
    <property type="match status" value="1"/>
</dbReference>
<proteinExistence type="predicted"/>
<sequence length="109" mass="12176">MRRASTKVDVFSFGVVMMELFTKRRPTGLIEENGISLALQQLVEKAIVTGLDSVLQIIDSDMNLASEIEEERVMGVLELALSCTSFSAEDRPDMNEVLSSLLRLIRDKN</sequence>
<organism evidence="2 3">
    <name type="scientific">Ensete ventricosum</name>
    <name type="common">Abyssinian banana</name>
    <name type="synonym">Musa ensete</name>
    <dbReference type="NCBI Taxonomy" id="4639"/>
    <lineage>
        <taxon>Eukaryota</taxon>
        <taxon>Viridiplantae</taxon>
        <taxon>Streptophyta</taxon>
        <taxon>Embryophyta</taxon>
        <taxon>Tracheophyta</taxon>
        <taxon>Spermatophyta</taxon>
        <taxon>Magnoliopsida</taxon>
        <taxon>Liliopsida</taxon>
        <taxon>Zingiberales</taxon>
        <taxon>Musaceae</taxon>
        <taxon>Ensete</taxon>
    </lineage>
</organism>
<comment type="caution">
    <text evidence="2">The sequence shown here is derived from an EMBL/GenBank/DDBJ whole genome shotgun (WGS) entry which is preliminary data.</text>
</comment>
<dbReference type="Gene3D" id="1.10.510.10">
    <property type="entry name" value="Transferase(Phosphotransferase) domain 1"/>
    <property type="match status" value="1"/>
</dbReference>
<dbReference type="EMBL" id="AMZH03003851">
    <property type="protein sequence ID" value="RRT70969.1"/>
    <property type="molecule type" value="Genomic_DNA"/>
</dbReference>
<reference evidence="2 3" key="1">
    <citation type="journal article" date="2014" name="Agronomy (Basel)">
        <title>A Draft Genome Sequence for Ensete ventricosum, the Drought-Tolerant Tree Against Hunger.</title>
        <authorList>
            <person name="Harrison J."/>
            <person name="Moore K.A."/>
            <person name="Paszkiewicz K."/>
            <person name="Jones T."/>
            <person name="Grant M."/>
            <person name="Ambacheew D."/>
            <person name="Muzemil S."/>
            <person name="Studholme D.J."/>
        </authorList>
    </citation>
    <scope>NUCLEOTIDE SEQUENCE [LARGE SCALE GENOMIC DNA]</scope>
</reference>
<dbReference type="GO" id="GO:0004672">
    <property type="term" value="F:protein kinase activity"/>
    <property type="evidence" value="ECO:0007669"/>
    <property type="project" value="InterPro"/>
</dbReference>
<evidence type="ECO:0000313" key="3">
    <source>
        <dbReference type="Proteomes" id="UP000287651"/>
    </source>
</evidence>
<dbReference type="AlphaFoldDB" id="A0A427A3Z1"/>
<dbReference type="Pfam" id="PF07714">
    <property type="entry name" value="PK_Tyr_Ser-Thr"/>
    <property type="match status" value="1"/>
</dbReference>
<accession>A0A427A3Z1</accession>
<protein>
    <recommendedName>
        <fullName evidence="1">Serine-threonine/tyrosine-protein kinase catalytic domain-containing protein</fullName>
    </recommendedName>
</protein>
<dbReference type="SUPFAM" id="SSF56112">
    <property type="entry name" value="Protein kinase-like (PK-like)"/>
    <property type="match status" value="1"/>
</dbReference>
<dbReference type="InterPro" id="IPR051564">
    <property type="entry name" value="LRR_receptor-like_kinase"/>
</dbReference>
<name>A0A427A3Z1_ENSVE</name>
<evidence type="ECO:0000313" key="2">
    <source>
        <dbReference type="EMBL" id="RRT70969.1"/>
    </source>
</evidence>
<dbReference type="GO" id="GO:0016020">
    <property type="term" value="C:membrane"/>
    <property type="evidence" value="ECO:0007669"/>
    <property type="project" value="TreeGrafter"/>
</dbReference>
<evidence type="ECO:0000259" key="1">
    <source>
        <dbReference type="Pfam" id="PF07714"/>
    </source>
</evidence>
<dbReference type="InterPro" id="IPR011009">
    <property type="entry name" value="Kinase-like_dom_sf"/>
</dbReference>
<dbReference type="PANTHER" id="PTHR48055:SF57">
    <property type="entry name" value="PROTEIN KINASE DOMAIN-CONTAINING PROTEIN"/>
    <property type="match status" value="1"/>
</dbReference>
<dbReference type="InterPro" id="IPR001245">
    <property type="entry name" value="Ser-Thr/Tyr_kinase_cat_dom"/>
</dbReference>
<dbReference type="Proteomes" id="UP000287651">
    <property type="component" value="Unassembled WGS sequence"/>
</dbReference>
<feature type="domain" description="Serine-threonine/tyrosine-protein kinase catalytic" evidence="1">
    <location>
        <begin position="3"/>
        <end position="101"/>
    </location>
</feature>
<gene>
    <name evidence="2" type="ORF">B296_00009170</name>
</gene>